<proteinExistence type="predicted"/>
<dbReference type="Proteomes" id="UP000193558">
    <property type="component" value="Unassembled WGS sequence"/>
</dbReference>
<name>A0A1X1CZ80_9GAMM</name>
<organism evidence="1 2">
    <name type="scientific">Pantoea rwandensis</name>
    <dbReference type="NCBI Taxonomy" id="1076550"/>
    <lineage>
        <taxon>Bacteria</taxon>
        <taxon>Pseudomonadati</taxon>
        <taxon>Pseudomonadota</taxon>
        <taxon>Gammaproteobacteria</taxon>
        <taxon>Enterobacterales</taxon>
        <taxon>Erwiniaceae</taxon>
        <taxon>Pantoea</taxon>
    </lineage>
</organism>
<evidence type="ECO:0000313" key="2">
    <source>
        <dbReference type="Proteomes" id="UP000193558"/>
    </source>
</evidence>
<accession>A0A1X1CZ80</accession>
<protein>
    <submittedName>
        <fullName evidence="1">Uncharacterized protein</fullName>
    </submittedName>
</protein>
<reference evidence="1 2" key="1">
    <citation type="journal article" date="2017" name="Antonie Van Leeuwenhoek">
        <title>Phylogenomic resolution of the bacterial genus Pantoea and its relationship with Erwinia and Tatumella.</title>
        <authorList>
            <person name="Palmer M."/>
            <person name="Steenkamp E.T."/>
            <person name="Coetzee M.P."/>
            <person name="Chan W.Y."/>
            <person name="van Zyl E."/>
            <person name="De Maayer P."/>
            <person name="Coutinho T.A."/>
            <person name="Blom J."/>
            <person name="Smits T.H."/>
            <person name="Duffy B."/>
            <person name="Venter S.N."/>
        </authorList>
    </citation>
    <scope>NUCLEOTIDE SEQUENCE [LARGE SCALE GENOMIC DNA]</scope>
    <source>
        <strain evidence="1 2">LMG 26275</strain>
    </source>
</reference>
<dbReference type="EMBL" id="MLFR01000007">
    <property type="protein sequence ID" value="ORM69758.1"/>
    <property type="molecule type" value="Genomic_DNA"/>
</dbReference>
<sequence length="68" mass="7840">MRIICTVKNFTNIDGEYRHHPSEAGVNTNQWCIPLQAQFSSTLLIAEKSAIMVILQAERLKSFRLLHR</sequence>
<comment type="caution">
    <text evidence="1">The sequence shown here is derived from an EMBL/GenBank/DDBJ whole genome shotgun (WGS) entry which is preliminary data.</text>
</comment>
<evidence type="ECO:0000313" key="1">
    <source>
        <dbReference type="EMBL" id="ORM69758.1"/>
    </source>
</evidence>
<gene>
    <name evidence="1" type="ORF">HA51_09320</name>
</gene>
<dbReference type="AlphaFoldDB" id="A0A1X1CZ80"/>